<feature type="domain" description="Carbohydrate kinase FGGY C-terminal" evidence="4">
    <location>
        <begin position="89"/>
        <end position="280"/>
    </location>
</feature>
<evidence type="ECO:0000259" key="3">
    <source>
        <dbReference type="Pfam" id="PF00370"/>
    </source>
</evidence>
<dbReference type="InterPro" id="IPR018485">
    <property type="entry name" value="FGGY_C"/>
</dbReference>
<dbReference type="InterPro" id="IPR018483">
    <property type="entry name" value="Carb_kinase_FGGY_CS"/>
</dbReference>
<dbReference type="InterPro" id="IPR018484">
    <property type="entry name" value="FGGY_N"/>
</dbReference>
<dbReference type="InterPro" id="IPR043129">
    <property type="entry name" value="ATPase_NBD"/>
</dbReference>
<sequence>FASEASDGSGTLLLDGQKRGWSSEILKRLDIEADLLPPIQLSHALAGGLIPSAADDFGLPGGILVFTGAADTASSMLGAGATNPNTLLMTIGTGGQLLLPAINFIVDQGGRMHTFCSALEPHSHQAGWYQMSATLSAGQSLRWLRDNVFGLDGADAYDQMTIWAEKVPPGANGLIFLPYLVGERSPLMDSYARGAFLGLTLRHGQAQLVRAVIEGVTFSLYDAYQVLLEAGAQPERIIIAGGGARSLLWQQIVADVFGLPVMRLLVNEQSALGAALLAGVGSGNLELVEALHQWASYDHPLEPNYSDRVHYLESLEIFQLA</sequence>
<dbReference type="EMBL" id="BARS01001257">
    <property type="protein sequence ID" value="GAF69344.1"/>
    <property type="molecule type" value="Genomic_DNA"/>
</dbReference>
<dbReference type="GO" id="GO:0016301">
    <property type="term" value="F:kinase activity"/>
    <property type="evidence" value="ECO:0007669"/>
    <property type="project" value="UniProtKB-KW"/>
</dbReference>
<keyword evidence="1" id="KW-0808">Transferase</keyword>
<name>X0RKJ3_9ZZZZ</name>
<reference evidence="5" key="1">
    <citation type="journal article" date="2014" name="Front. Microbiol.">
        <title>High frequency of phylogenetically diverse reductive dehalogenase-homologous genes in deep subseafloor sedimentary metagenomes.</title>
        <authorList>
            <person name="Kawai M."/>
            <person name="Futagami T."/>
            <person name="Toyoda A."/>
            <person name="Takaki Y."/>
            <person name="Nishi S."/>
            <person name="Hori S."/>
            <person name="Arai W."/>
            <person name="Tsubouchi T."/>
            <person name="Morono Y."/>
            <person name="Uchiyama I."/>
            <person name="Ito T."/>
            <person name="Fujiyama A."/>
            <person name="Inagaki F."/>
            <person name="Takami H."/>
        </authorList>
    </citation>
    <scope>NUCLEOTIDE SEQUENCE</scope>
    <source>
        <strain evidence="5">Expedition CK06-06</strain>
    </source>
</reference>
<dbReference type="GO" id="GO:0005975">
    <property type="term" value="P:carbohydrate metabolic process"/>
    <property type="evidence" value="ECO:0007669"/>
    <property type="project" value="InterPro"/>
</dbReference>
<dbReference type="InterPro" id="IPR050406">
    <property type="entry name" value="FGGY_Carb_Kinase"/>
</dbReference>
<proteinExistence type="predicted"/>
<evidence type="ECO:0000256" key="1">
    <source>
        <dbReference type="ARBA" id="ARBA00022679"/>
    </source>
</evidence>
<evidence type="ECO:0000256" key="2">
    <source>
        <dbReference type="ARBA" id="ARBA00022777"/>
    </source>
</evidence>
<feature type="non-terminal residue" evidence="5">
    <location>
        <position position="321"/>
    </location>
</feature>
<dbReference type="AlphaFoldDB" id="X0RKJ3"/>
<organism evidence="5">
    <name type="scientific">marine sediment metagenome</name>
    <dbReference type="NCBI Taxonomy" id="412755"/>
    <lineage>
        <taxon>unclassified sequences</taxon>
        <taxon>metagenomes</taxon>
        <taxon>ecological metagenomes</taxon>
    </lineage>
</organism>
<feature type="domain" description="Carbohydrate kinase FGGY N-terminal" evidence="3">
    <location>
        <begin position="1"/>
        <end position="78"/>
    </location>
</feature>
<comment type="caution">
    <text evidence="5">The sequence shown here is derived from an EMBL/GenBank/DDBJ whole genome shotgun (WGS) entry which is preliminary data.</text>
</comment>
<dbReference type="Pfam" id="PF02782">
    <property type="entry name" value="FGGY_C"/>
    <property type="match status" value="1"/>
</dbReference>
<dbReference type="PROSITE" id="PS00445">
    <property type="entry name" value="FGGY_KINASES_2"/>
    <property type="match status" value="1"/>
</dbReference>
<accession>X0RKJ3</accession>
<keyword evidence="2" id="KW-0418">Kinase</keyword>
<dbReference type="GO" id="GO:0016773">
    <property type="term" value="F:phosphotransferase activity, alcohol group as acceptor"/>
    <property type="evidence" value="ECO:0007669"/>
    <property type="project" value="InterPro"/>
</dbReference>
<protein>
    <recommendedName>
        <fullName evidence="6">Carbohydrate kinase FGGY C-terminal domain-containing protein</fullName>
    </recommendedName>
</protein>
<evidence type="ECO:0000313" key="5">
    <source>
        <dbReference type="EMBL" id="GAF69344.1"/>
    </source>
</evidence>
<dbReference type="Pfam" id="PF00370">
    <property type="entry name" value="FGGY_N"/>
    <property type="match status" value="1"/>
</dbReference>
<dbReference type="PANTHER" id="PTHR43095">
    <property type="entry name" value="SUGAR KINASE"/>
    <property type="match status" value="1"/>
</dbReference>
<dbReference type="PANTHER" id="PTHR43095:SF5">
    <property type="entry name" value="XYLULOSE KINASE"/>
    <property type="match status" value="1"/>
</dbReference>
<evidence type="ECO:0008006" key="6">
    <source>
        <dbReference type="Google" id="ProtNLM"/>
    </source>
</evidence>
<dbReference type="Gene3D" id="3.30.420.40">
    <property type="match status" value="2"/>
</dbReference>
<gene>
    <name evidence="5" type="ORF">S01H1_02560</name>
</gene>
<evidence type="ECO:0000259" key="4">
    <source>
        <dbReference type="Pfam" id="PF02782"/>
    </source>
</evidence>
<feature type="non-terminal residue" evidence="5">
    <location>
        <position position="1"/>
    </location>
</feature>
<dbReference type="SUPFAM" id="SSF53067">
    <property type="entry name" value="Actin-like ATPase domain"/>
    <property type="match status" value="2"/>
</dbReference>